<name>A0A391NM57_9EUKA</name>
<feature type="region of interest" description="Disordered" evidence="1">
    <location>
        <begin position="1"/>
        <end position="44"/>
    </location>
</feature>
<dbReference type="EMBL" id="BDIP01001782">
    <property type="protein sequence ID" value="GCA62941.1"/>
    <property type="molecule type" value="Genomic_DNA"/>
</dbReference>
<accession>A0A391NM57</accession>
<organism evidence="2 3">
    <name type="scientific">Kipferlia bialata</name>
    <dbReference type="NCBI Taxonomy" id="797122"/>
    <lineage>
        <taxon>Eukaryota</taxon>
        <taxon>Metamonada</taxon>
        <taxon>Carpediemonas-like organisms</taxon>
        <taxon>Kipferlia</taxon>
    </lineage>
</organism>
<reference evidence="2 3" key="1">
    <citation type="journal article" date="2018" name="PLoS ONE">
        <title>The draft genome of Kipferlia bialata reveals reductive genome evolution in fornicate parasites.</title>
        <authorList>
            <person name="Tanifuji G."/>
            <person name="Takabayashi S."/>
            <person name="Kume K."/>
            <person name="Takagi M."/>
            <person name="Nakayama T."/>
            <person name="Kamikawa R."/>
            <person name="Inagaki Y."/>
            <person name="Hashimoto T."/>
        </authorList>
    </citation>
    <scope>NUCLEOTIDE SEQUENCE [LARGE SCALE GENOMIC DNA]</scope>
    <source>
        <strain evidence="2">NY0173</strain>
    </source>
</reference>
<evidence type="ECO:0000256" key="1">
    <source>
        <dbReference type="SAM" id="MobiDB-lite"/>
    </source>
</evidence>
<feature type="compositionally biased region" description="Acidic residues" evidence="1">
    <location>
        <begin position="1"/>
        <end position="11"/>
    </location>
</feature>
<proteinExistence type="predicted"/>
<sequence>MEDGDDFDAEFDPSLFSAGGGIRNLGRGGRRRRNPRRGTGHGDGFGFMGDLGDMSMGGPVLPEIQTQFVIGYCLPHKVQFTLHVNHNRTRIAVPACPGDSVEVPLQGGMRGPLKPDATVTQAEYFEDGQGPTGMGRRLTCEEICPEDPEGMELDVHVGHSYILVLPQRHSSLVSDRPPVHIPAEAGTL</sequence>
<dbReference type="AlphaFoldDB" id="A0A391NM57"/>
<feature type="non-terminal residue" evidence="2">
    <location>
        <position position="1"/>
    </location>
</feature>
<feature type="compositionally biased region" description="Basic residues" evidence="1">
    <location>
        <begin position="28"/>
        <end position="39"/>
    </location>
</feature>
<protein>
    <submittedName>
        <fullName evidence="2">Uncharacterized protein</fullName>
    </submittedName>
</protein>
<dbReference type="Proteomes" id="UP000265618">
    <property type="component" value="Unassembled WGS sequence"/>
</dbReference>
<evidence type="ECO:0000313" key="3">
    <source>
        <dbReference type="Proteomes" id="UP000265618"/>
    </source>
</evidence>
<gene>
    <name evidence="2" type="ORF">KIPB_006755</name>
</gene>
<evidence type="ECO:0000313" key="2">
    <source>
        <dbReference type="EMBL" id="GCA62941.1"/>
    </source>
</evidence>
<comment type="caution">
    <text evidence="2">The sequence shown here is derived from an EMBL/GenBank/DDBJ whole genome shotgun (WGS) entry which is preliminary data.</text>
</comment>
<feature type="compositionally biased region" description="Gly residues" evidence="1">
    <location>
        <begin position="18"/>
        <end position="27"/>
    </location>
</feature>
<keyword evidence="3" id="KW-1185">Reference proteome</keyword>